<dbReference type="SUPFAM" id="SSF109854">
    <property type="entry name" value="DinB/YfiT-like putative metalloenzymes"/>
    <property type="match status" value="1"/>
</dbReference>
<proteinExistence type="predicted"/>
<dbReference type="Gene3D" id="3.30.1050.20">
    <property type="match status" value="1"/>
</dbReference>
<dbReference type="InterPro" id="IPR034660">
    <property type="entry name" value="DinB/YfiT-like"/>
</dbReference>
<keyword evidence="2" id="KW-0670">Pyruvate</keyword>
<reference evidence="3" key="1">
    <citation type="submission" date="2016-10" db="EMBL/GenBank/DDBJ databases">
        <authorList>
            <person name="Varghese N."/>
            <person name="Submissions S."/>
        </authorList>
    </citation>
    <scope>NUCLEOTIDE SEQUENCE [LARGE SCALE GENOMIC DNA]</scope>
    <source>
        <strain evidence="3">CGMCC 1.11101</strain>
    </source>
</reference>
<dbReference type="Gene3D" id="1.20.120.450">
    <property type="entry name" value="dinb family like domain"/>
    <property type="match status" value="1"/>
</dbReference>
<dbReference type="STRING" id="995034.SAMN05216219_2213"/>
<dbReference type="GO" id="GO:0046872">
    <property type="term" value="F:metal ion binding"/>
    <property type="evidence" value="ECO:0007669"/>
    <property type="project" value="InterPro"/>
</dbReference>
<evidence type="ECO:0000313" key="2">
    <source>
        <dbReference type="EMBL" id="SFN82065.1"/>
    </source>
</evidence>
<dbReference type="Proteomes" id="UP000198867">
    <property type="component" value="Unassembled WGS sequence"/>
</dbReference>
<organism evidence="2 3">
    <name type="scientific">Mycetocola miduiensis</name>
    <dbReference type="NCBI Taxonomy" id="995034"/>
    <lineage>
        <taxon>Bacteria</taxon>
        <taxon>Bacillati</taxon>
        <taxon>Actinomycetota</taxon>
        <taxon>Actinomycetes</taxon>
        <taxon>Micrococcales</taxon>
        <taxon>Microbacteriaceae</taxon>
        <taxon>Mycetocola</taxon>
    </lineage>
</organism>
<dbReference type="NCBIfam" id="TIGR03083">
    <property type="entry name" value="maleylpyruvate isomerase family mycothiol-dependent enzyme"/>
    <property type="match status" value="1"/>
</dbReference>
<feature type="domain" description="Mycothiol-dependent maleylpyruvate isomerase metal-binding" evidence="1">
    <location>
        <begin position="26"/>
        <end position="161"/>
    </location>
</feature>
<keyword evidence="3" id="KW-1185">Reference proteome</keyword>
<dbReference type="OrthoDB" id="5118203at2"/>
<dbReference type="InterPro" id="IPR024344">
    <property type="entry name" value="MDMPI_metal-binding"/>
</dbReference>
<gene>
    <name evidence="2" type="ORF">SAMN05216219_2213</name>
</gene>
<dbReference type="GO" id="GO:0016853">
    <property type="term" value="F:isomerase activity"/>
    <property type="evidence" value="ECO:0007669"/>
    <property type="project" value="UniProtKB-KW"/>
</dbReference>
<dbReference type="Pfam" id="PF11716">
    <property type="entry name" value="MDMPI_N"/>
    <property type="match status" value="1"/>
</dbReference>
<protein>
    <submittedName>
        <fullName evidence="2">Maleylpyruvate isomerase</fullName>
    </submittedName>
</protein>
<dbReference type="InterPro" id="IPR036527">
    <property type="entry name" value="SCP2_sterol-bd_dom_sf"/>
</dbReference>
<dbReference type="EMBL" id="FOVM01000006">
    <property type="protein sequence ID" value="SFN82065.1"/>
    <property type="molecule type" value="Genomic_DNA"/>
</dbReference>
<sequence>MTFADQGHTENQLQDATPTAQLRLVHQGQAYFDRKLNALSDADLDAESALPGWTRRHVIAHVGLNARALANLAAWAATGVETPMYNSPTQRNDDIASAVLLPSEELRELSHSSASLLDAAWRNLEPDAWSHEVRSAQGKPIPASETAWMRAREVWIHAVDLNTGARFADFPEDVIDRLLAEVLGGWDARRAAESLPSFVLRSFDRDDPVTSGDAASAVILSGTAATLAAWATGRGSEGVTAETGEVPAAPRWL</sequence>
<keyword evidence="2" id="KW-0413">Isomerase</keyword>
<evidence type="ECO:0000259" key="1">
    <source>
        <dbReference type="Pfam" id="PF11716"/>
    </source>
</evidence>
<name>A0A1I5C4Z3_9MICO</name>
<dbReference type="RefSeq" id="WP_090711391.1">
    <property type="nucleotide sequence ID" value="NZ_FOVM01000006.1"/>
</dbReference>
<dbReference type="InterPro" id="IPR017517">
    <property type="entry name" value="Maleyloyr_isom"/>
</dbReference>
<evidence type="ECO:0000313" key="3">
    <source>
        <dbReference type="Proteomes" id="UP000198867"/>
    </source>
</evidence>
<dbReference type="AlphaFoldDB" id="A0A1I5C4Z3"/>
<dbReference type="SUPFAM" id="SSF55718">
    <property type="entry name" value="SCP-like"/>
    <property type="match status" value="1"/>
</dbReference>
<accession>A0A1I5C4Z3</accession>